<keyword evidence="1" id="KW-0472">Membrane</keyword>
<name>G0QNB8_ICHMU</name>
<evidence type="ECO:0000313" key="3">
    <source>
        <dbReference type="Proteomes" id="UP000008983"/>
    </source>
</evidence>
<evidence type="ECO:0008006" key="4">
    <source>
        <dbReference type="Google" id="ProtNLM"/>
    </source>
</evidence>
<keyword evidence="1" id="KW-0812">Transmembrane</keyword>
<dbReference type="RefSeq" id="XP_004037269.1">
    <property type="nucleotide sequence ID" value="XM_004037221.1"/>
</dbReference>
<accession>G0QNB8</accession>
<dbReference type="GeneID" id="14909464"/>
<evidence type="ECO:0000256" key="1">
    <source>
        <dbReference type="SAM" id="Phobius"/>
    </source>
</evidence>
<dbReference type="AlphaFoldDB" id="G0QNB8"/>
<gene>
    <name evidence="2" type="ORF">IMG5_057060</name>
</gene>
<keyword evidence="3" id="KW-1185">Reference proteome</keyword>
<dbReference type="EMBL" id="GL983479">
    <property type="protein sequence ID" value="EGR33283.1"/>
    <property type="molecule type" value="Genomic_DNA"/>
</dbReference>
<dbReference type="InParanoid" id="G0QNB8"/>
<reference evidence="2 3" key="1">
    <citation type="submission" date="2011-07" db="EMBL/GenBank/DDBJ databases">
        <authorList>
            <person name="Coyne R."/>
            <person name="Brami D."/>
            <person name="Johnson J."/>
            <person name="Hostetler J."/>
            <person name="Hannick L."/>
            <person name="Clark T."/>
            <person name="Cassidy-Hanley D."/>
            <person name="Inman J."/>
        </authorList>
    </citation>
    <scope>NUCLEOTIDE SEQUENCE [LARGE SCALE GENOMIC DNA]</scope>
    <source>
        <strain evidence="2 3">G5</strain>
    </source>
</reference>
<feature type="transmembrane region" description="Helical" evidence="1">
    <location>
        <begin position="73"/>
        <end position="92"/>
    </location>
</feature>
<feature type="transmembrane region" description="Helical" evidence="1">
    <location>
        <begin position="34"/>
        <end position="53"/>
    </location>
</feature>
<proteinExistence type="predicted"/>
<keyword evidence="1" id="KW-1133">Transmembrane helix</keyword>
<sequence length="211" mass="26021">MISQQFQDQIVNIIIIFLVKYNQIIKITYTKQRIVNIIFQLIMIRYFIKIYFNKIMQKVRLQIILYQENNSETLLYSLFLLLRIILIINKMIQKNLIKKSFQKILNQENINHVLKIYLIGRKKQQLCMKNLFDQLIFLIIQNRRKILILQKRIFNEKQISIKNSIYIQKMQQYFFKICIYMKQIILNIIKYYQYIFILIMLKKMFKVNSKI</sequence>
<protein>
    <recommendedName>
        <fullName evidence="4">Transmembrane protein</fullName>
    </recommendedName>
</protein>
<evidence type="ECO:0000313" key="2">
    <source>
        <dbReference type="EMBL" id="EGR33283.1"/>
    </source>
</evidence>
<dbReference type="Proteomes" id="UP000008983">
    <property type="component" value="Unassembled WGS sequence"/>
</dbReference>
<organism evidence="2 3">
    <name type="scientific">Ichthyophthirius multifiliis</name>
    <name type="common">White spot disease agent</name>
    <name type="synonym">Ich</name>
    <dbReference type="NCBI Taxonomy" id="5932"/>
    <lineage>
        <taxon>Eukaryota</taxon>
        <taxon>Sar</taxon>
        <taxon>Alveolata</taxon>
        <taxon>Ciliophora</taxon>
        <taxon>Intramacronucleata</taxon>
        <taxon>Oligohymenophorea</taxon>
        <taxon>Hymenostomatida</taxon>
        <taxon>Ophryoglenina</taxon>
        <taxon>Ichthyophthirius</taxon>
    </lineage>
</organism>
<feature type="transmembrane region" description="Helical" evidence="1">
    <location>
        <begin position="184"/>
        <end position="201"/>
    </location>
</feature>